<dbReference type="HAMAP" id="MF_03065">
    <property type="entry name" value="RTEL1"/>
    <property type="match status" value="1"/>
</dbReference>
<proteinExistence type="inferred from homology"/>
<dbReference type="InterPro" id="IPR013020">
    <property type="entry name" value="Rad3/Chl1-like"/>
</dbReference>
<evidence type="ECO:0000256" key="11">
    <source>
        <dbReference type="ARBA" id="ARBA00023125"/>
    </source>
</evidence>
<feature type="region of interest" description="Disordered" evidence="18">
    <location>
        <begin position="846"/>
        <end position="902"/>
    </location>
</feature>
<dbReference type="CDD" id="cd17970">
    <property type="entry name" value="DEAHc_FancJ"/>
    <property type="match status" value="1"/>
</dbReference>
<feature type="compositionally biased region" description="Polar residues" evidence="18">
    <location>
        <begin position="1014"/>
        <end position="1028"/>
    </location>
</feature>
<dbReference type="GO" id="GO:0003678">
    <property type="term" value="F:DNA helicase activity"/>
    <property type="evidence" value="ECO:0007669"/>
    <property type="project" value="UniProtKB-UniRule"/>
</dbReference>
<dbReference type="Gene3D" id="1.20.1160.20">
    <property type="match status" value="1"/>
</dbReference>
<protein>
    <recommendedName>
        <fullName evidence="16 17">Regulator of telomere elongation helicase 1 homolog</fullName>
        <ecNumber evidence="17">5.6.2.-</ecNumber>
    </recommendedName>
</protein>
<evidence type="ECO:0000256" key="12">
    <source>
        <dbReference type="ARBA" id="ARBA00023204"/>
    </source>
</evidence>
<feature type="compositionally biased region" description="Low complexity" evidence="18">
    <location>
        <begin position="885"/>
        <end position="896"/>
    </location>
</feature>
<evidence type="ECO:0000256" key="6">
    <source>
        <dbReference type="ARBA" id="ARBA00022801"/>
    </source>
</evidence>
<evidence type="ECO:0000256" key="5">
    <source>
        <dbReference type="ARBA" id="ARBA00022763"/>
    </source>
</evidence>
<keyword evidence="9 17" id="KW-0408">Iron</keyword>
<feature type="compositionally biased region" description="Polar residues" evidence="18">
    <location>
        <begin position="846"/>
        <end position="857"/>
    </location>
</feature>
<evidence type="ECO:0000256" key="18">
    <source>
        <dbReference type="SAM" id="MobiDB-lite"/>
    </source>
</evidence>
<dbReference type="SMART" id="SM00491">
    <property type="entry name" value="HELICc2"/>
    <property type="match status" value="1"/>
</dbReference>
<evidence type="ECO:0000259" key="19">
    <source>
        <dbReference type="PROSITE" id="PS51193"/>
    </source>
</evidence>
<dbReference type="GO" id="GO:0070182">
    <property type="term" value="F:DNA polymerase binding"/>
    <property type="evidence" value="ECO:0007669"/>
    <property type="project" value="TreeGrafter"/>
</dbReference>
<feature type="domain" description="Helicase ATP-binding" evidence="19">
    <location>
        <begin position="7"/>
        <end position="307"/>
    </location>
</feature>
<comment type="function">
    <text evidence="17">A probable ATP-dependent DNA helicase implicated in DNA repair and the maintenance of genomic stability. Acts as an anti-recombinase to counteract toxic recombination and limit crossover during meiosis. Regulates meiotic recombination and crossover homeostasis by physically dissociating strand invasion events and thereby promotes noncrossover repair by meiotic synthesis dependent strand annealing (SDSA) as well as disassembly of D loop recombination intermediates.</text>
</comment>
<keyword evidence="6 17" id="KW-0378">Hydrolase</keyword>
<dbReference type="Pfam" id="PF06733">
    <property type="entry name" value="DEAD_2"/>
    <property type="match status" value="1"/>
</dbReference>
<feature type="binding site" evidence="17">
    <location>
        <position position="153"/>
    </location>
    <ligand>
        <name>[4Fe-4S] cluster</name>
        <dbReference type="ChEBI" id="CHEBI:49883"/>
    </ligand>
</feature>
<dbReference type="SUPFAM" id="SSF52540">
    <property type="entry name" value="P-loop containing nucleoside triphosphate hydrolases"/>
    <property type="match status" value="1"/>
</dbReference>
<keyword evidence="13 17" id="KW-0413">Isomerase</keyword>
<dbReference type="FunFam" id="3.40.50.300:FF:000431">
    <property type="entry name" value="Regulator of telomere elongation helicase 1"/>
    <property type="match status" value="1"/>
</dbReference>
<keyword evidence="12 17" id="KW-0234">DNA repair</keyword>
<feature type="region of interest" description="Disordered" evidence="18">
    <location>
        <begin position="803"/>
        <end position="832"/>
    </location>
</feature>
<evidence type="ECO:0000256" key="13">
    <source>
        <dbReference type="ARBA" id="ARBA00023235"/>
    </source>
</evidence>
<accession>A0A9Q1H3C5</accession>
<name>A0A9Q1H3C5_HOLLE</name>
<feature type="binding site" evidence="17">
    <location>
        <position position="171"/>
    </location>
    <ligand>
        <name>[4Fe-4S] cluster</name>
        <dbReference type="ChEBI" id="CHEBI:49883"/>
    </ligand>
</feature>
<dbReference type="EMBL" id="JAIZAY010000011">
    <property type="protein sequence ID" value="KAJ8033792.1"/>
    <property type="molecule type" value="Genomic_DNA"/>
</dbReference>
<dbReference type="InterPro" id="IPR006555">
    <property type="entry name" value="ATP-dep_Helicase_C"/>
</dbReference>
<evidence type="ECO:0000256" key="4">
    <source>
        <dbReference type="ARBA" id="ARBA00022741"/>
    </source>
</evidence>
<dbReference type="GO" id="GO:0090657">
    <property type="term" value="P:telomeric loop disassembly"/>
    <property type="evidence" value="ECO:0007669"/>
    <property type="project" value="TreeGrafter"/>
</dbReference>
<dbReference type="GO" id="GO:0045910">
    <property type="term" value="P:negative regulation of DNA recombination"/>
    <property type="evidence" value="ECO:0007669"/>
    <property type="project" value="TreeGrafter"/>
</dbReference>
<evidence type="ECO:0000256" key="1">
    <source>
        <dbReference type="ARBA" id="ARBA00004123"/>
    </source>
</evidence>
<evidence type="ECO:0000313" key="20">
    <source>
        <dbReference type="EMBL" id="KAJ8033792.1"/>
    </source>
</evidence>
<keyword evidence="10 17" id="KW-0411">Iron-sulfur</keyword>
<feature type="region of interest" description="Disordered" evidence="18">
    <location>
        <begin position="998"/>
        <end position="1037"/>
    </location>
</feature>
<dbReference type="InterPro" id="IPR014013">
    <property type="entry name" value="Helic_SF1/SF2_ATP-bd_DinG/Rad3"/>
</dbReference>
<keyword evidence="7 17" id="KW-0347">Helicase</keyword>
<evidence type="ECO:0000256" key="15">
    <source>
        <dbReference type="ARBA" id="ARBA00049360"/>
    </source>
</evidence>
<dbReference type="GO" id="GO:1904430">
    <property type="term" value="P:negative regulation of t-circle formation"/>
    <property type="evidence" value="ECO:0007669"/>
    <property type="project" value="TreeGrafter"/>
</dbReference>
<dbReference type="GO" id="GO:0006281">
    <property type="term" value="P:DNA repair"/>
    <property type="evidence" value="ECO:0007669"/>
    <property type="project" value="UniProtKB-UniRule"/>
</dbReference>
<dbReference type="GO" id="GO:0005524">
    <property type="term" value="F:ATP binding"/>
    <property type="evidence" value="ECO:0007669"/>
    <property type="project" value="UniProtKB-UniRule"/>
</dbReference>
<evidence type="ECO:0000256" key="16">
    <source>
        <dbReference type="ARBA" id="ARBA00073810"/>
    </source>
</evidence>
<dbReference type="InterPro" id="IPR006554">
    <property type="entry name" value="Helicase-like_DEXD_c2"/>
</dbReference>
<dbReference type="SMART" id="SM00488">
    <property type="entry name" value="DEXDc2"/>
    <property type="match status" value="1"/>
</dbReference>
<dbReference type="CDD" id="cd18788">
    <property type="entry name" value="SF2_C_XPD"/>
    <property type="match status" value="1"/>
</dbReference>
<organism evidence="20 21">
    <name type="scientific">Holothuria leucospilota</name>
    <name type="common">Black long sea cucumber</name>
    <name type="synonym">Mertensiothuria leucospilota</name>
    <dbReference type="NCBI Taxonomy" id="206669"/>
    <lineage>
        <taxon>Eukaryota</taxon>
        <taxon>Metazoa</taxon>
        <taxon>Echinodermata</taxon>
        <taxon>Eleutherozoa</taxon>
        <taxon>Echinozoa</taxon>
        <taxon>Holothuroidea</taxon>
        <taxon>Aspidochirotacea</taxon>
        <taxon>Aspidochirotida</taxon>
        <taxon>Holothuriidae</taxon>
        <taxon>Holothuria</taxon>
    </lineage>
</organism>
<dbReference type="InterPro" id="IPR010614">
    <property type="entry name" value="RAD3-like_helicase_DEAD"/>
</dbReference>
<dbReference type="EC" id="5.6.2.-" evidence="17"/>
<evidence type="ECO:0000256" key="3">
    <source>
        <dbReference type="ARBA" id="ARBA00022723"/>
    </source>
</evidence>
<evidence type="ECO:0000256" key="10">
    <source>
        <dbReference type="ARBA" id="ARBA00023014"/>
    </source>
</evidence>
<dbReference type="InterPro" id="IPR030845">
    <property type="entry name" value="RTEL1"/>
</dbReference>
<comment type="subcellular location">
    <subcellularLocation>
        <location evidence="1 17">Nucleus</location>
    </subcellularLocation>
</comment>
<dbReference type="GO" id="GO:0046872">
    <property type="term" value="F:metal ion binding"/>
    <property type="evidence" value="ECO:0007669"/>
    <property type="project" value="UniProtKB-UniRule"/>
</dbReference>
<dbReference type="GO" id="GO:0003677">
    <property type="term" value="F:DNA binding"/>
    <property type="evidence" value="ECO:0007669"/>
    <property type="project" value="UniProtKB-UniRule"/>
</dbReference>
<evidence type="ECO:0000313" key="21">
    <source>
        <dbReference type="Proteomes" id="UP001152320"/>
    </source>
</evidence>
<keyword evidence="3 17" id="KW-0479">Metal-binding</keyword>
<sequence length="1037" mass="117291">MPMIKCQGVNVDFPFEPYTCQKDYMSKVIECLQKGINGILESPTGTGKTLSLLCSTLAWRHTFIAQQELGRCMKRDELPSDQESENFRQNLMSELNQGASGWGEVSEEGRFIERPKIIYSSRTHTQLSQAISQLKDTQYKPRVSILGSREQMCVHPEVMKAESNAAKVHMCRAKVSSRLCHYYNNVDHKKQNEEFSNKILDIEDLVTLGKKHKACPYYLARELKTSADIVFMPYNYLLDPKSRKIHGVELQGNIVIFDEAHNVEKMCEDSASFELTSFDIASCIEVVSQLLERRSEIFNLNQQFHSADLGESEFDVEDLAVLKRLFLVFEKSIVQLNIPKEGTTKPASFIFELFRKVNITIETKDELLKLLGELITTLTTDTGAFHRAAGLQKFSEVVQTVFSSNMFGGGGSGITEATKYYKVHLKEVELKKKPGGGGGTTLDNWIDTSAPGKQKGYVLSYWCFSPGFTMQDLVAQGVRSIILTSGTLSPLNSFKSELKINFPIQLENPHVIEKHQMVVGIVKKGPDSKQLDSSYKNRSNVEYIISLGNAIVNFARIIPNGLLIFFPSYPVMNMCLEKWQETNISNRISQYKVMVIEPRGKDDFQEAMERFYNQIYDPTLNGAAFFAVCRGKVSEGLDFADINGRAVVITGLPFPPRMDPKVKLKMEYLDDIRRRSHTGLSGHEWYRQQASRAVNQAVGRVIRHQQDYGAILLCDWRFTQQEARNQLPAWVRPYVKVYDVFGQCVKDLIGFFKLAEKTLPQPQLKQMKEKKHLNVSSTTIPSTSSADIPLGVSRAIRDIDSHVPSLKRNRDGSHVSESQLRTMYEESRPSTSRNAVNLLDALHQAEATSNSDQGTSNAKKEDNASENPFAKPDGTRKRRKIVVKPPSTAASGSSGSENNGHKNIAETYIRQVKDALSRESYVKFSQIMKAYKETKDFHTMVTDLEEILLEKSRNPDLFRKFYTFVRPVDKKDFDRYCIGLTGEGCGYKLEDSLPRKKKEQLLKANQENKKNSEQEVPSSSDDVNPNLDNKTELNGGL</sequence>
<dbReference type="Gene3D" id="3.40.50.300">
    <property type="entry name" value="P-loop containing nucleotide triphosphate hydrolases"/>
    <property type="match status" value="2"/>
</dbReference>
<dbReference type="PROSITE" id="PS51193">
    <property type="entry name" value="HELICASE_ATP_BIND_2"/>
    <property type="match status" value="1"/>
</dbReference>
<keyword evidence="5 17" id="KW-0227">DNA damage</keyword>
<keyword evidence="2 17" id="KW-0004">4Fe-4S</keyword>
<evidence type="ECO:0000256" key="7">
    <source>
        <dbReference type="ARBA" id="ARBA00022806"/>
    </source>
</evidence>
<keyword evidence="11 17" id="KW-0238">DNA-binding</keyword>
<comment type="similarity">
    <text evidence="17">Belongs to the helicase family. RAD3/XPD subfamily.</text>
</comment>
<dbReference type="InterPro" id="IPR027417">
    <property type="entry name" value="P-loop_NTPase"/>
</dbReference>
<keyword evidence="14 17" id="KW-0539">Nucleus</keyword>
<keyword evidence="21" id="KW-1185">Reference proteome</keyword>
<dbReference type="Pfam" id="PF23109">
    <property type="entry name" value="ARCH_RTEL1"/>
    <property type="match status" value="1"/>
</dbReference>
<dbReference type="GO" id="GO:0006310">
    <property type="term" value="P:DNA recombination"/>
    <property type="evidence" value="ECO:0007669"/>
    <property type="project" value="InterPro"/>
</dbReference>
<dbReference type="PANTHER" id="PTHR11472">
    <property type="entry name" value="DNA REPAIR DEAD HELICASE RAD3/XP-D SUBFAMILY MEMBER"/>
    <property type="match status" value="1"/>
</dbReference>
<dbReference type="GO" id="GO:0010569">
    <property type="term" value="P:regulation of double-strand break repair via homologous recombination"/>
    <property type="evidence" value="ECO:0007669"/>
    <property type="project" value="UniProtKB-UniRule"/>
</dbReference>
<gene>
    <name evidence="20" type="ORF">HOLleu_24152</name>
</gene>
<dbReference type="InterPro" id="IPR045028">
    <property type="entry name" value="DinG/Rad3-like"/>
</dbReference>
<dbReference type="GO" id="GO:0006260">
    <property type="term" value="P:DNA replication"/>
    <property type="evidence" value="ECO:0007669"/>
    <property type="project" value="InterPro"/>
</dbReference>
<reference evidence="20" key="1">
    <citation type="submission" date="2021-10" db="EMBL/GenBank/DDBJ databases">
        <title>Tropical sea cucumber genome reveals ecological adaptation and Cuvierian tubules defense mechanism.</title>
        <authorList>
            <person name="Chen T."/>
        </authorList>
    </citation>
    <scope>NUCLEOTIDE SEQUENCE</scope>
    <source>
        <strain evidence="20">Nanhai2018</strain>
        <tissue evidence="20">Muscle</tissue>
    </source>
</reference>
<feature type="binding site" evidence="17">
    <location>
        <position position="215"/>
    </location>
    <ligand>
        <name>[4Fe-4S] cluster</name>
        <dbReference type="ChEBI" id="CHEBI:49883"/>
    </ligand>
</feature>
<dbReference type="NCBIfam" id="TIGR00604">
    <property type="entry name" value="rad3"/>
    <property type="match status" value="1"/>
</dbReference>
<dbReference type="GO" id="GO:0016818">
    <property type="term" value="F:hydrolase activity, acting on acid anhydrides, in phosphorus-containing anhydrides"/>
    <property type="evidence" value="ECO:0007669"/>
    <property type="project" value="InterPro"/>
</dbReference>
<evidence type="ECO:0000256" key="2">
    <source>
        <dbReference type="ARBA" id="ARBA00022485"/>
    </source>
</evidence>
<dbReference type="Proteomes" id="UP001152320">
    <property type="component" value="Chromosome 11"/>
</dbReference>
<keyword evidence="8 17" id="KW-0067">ATP-binding</keyword>
<dbReference type="Pfam" id="PF23116">
    <property type="entry name" value="HHD_RTEL1"/>
    <property type="match status" value="1"/>
</dbReference>
<dbReference type="InterPro" id="IPR057498">
    <property type="entry name" value="Rtel1_ARCH"/>
</dbReference>
<dbReference type="PANTHER" id="PTHR11472:SF34">
    <property type="entry name" value="REGULATOR OF TELOMERE ELONGATION HELICASE 1"/>
    <property type="match status" value="1"/>
</dbReference>
<feature type="binding site" evidence="17">
    <location>
        <position position="180"/>
    </location>
    <ligand>
        <name>[4Fe-4S] cluster</name>
        <dbReference type="ChEBI" id="CHEBI:49883"/>
    </ligand>
</feature>
<evidence type="ECO:0000256" key="14">
    <source>
        <dbReference type="ARBA" id="ARBA00023242"/>
    </source>
</evidence>
<evidence type="ECO:0000256" key="17">
    <source>
        <dbReference type="HAMAP-Rule" id="MF_03065"/>
    </source>
</evidence>
<comment type="catalytic activity">
    <reaction evidence="15 17">
        <text>ATP + H2O = ADP + phosphate + H(+)</text>
        <dbReference type="Rhea" id="RHEA:13065"/>
        <dbReference type="ChEBI" id="CHEBI:15377"/>
        <dbReference type="ChEBI" id="CHEBI:15378"/>
        <dbReference type="ChEBI" id="CHEBI:30616"/>
        <dbReference type="ChEBI" id="CHEBI:43474"/>
        <dbReference type="ChEBI" id="CHEBI:456216"/>
    </reaction>
</comment>
<dbReference type="GO" id="GO:0051539">
    <property type="term" value="F:4 iron, 4 sulfur cluster binding"/>
    <property type="evidence" value="ECO:0007669"/>
    <property type="project" value="UniProtKB-UniRule"/>
</dbReference>
<dbReference type="GO" id="GO:0005634">
    <property type="term" value="C:nucleus"/>
    <property type="evidence" value="ECO:0007669"/>
    <property type="project" value="UniProtKB-SubCell"/>
</dbReference>
<comment type="caution">
    <text evidence="20">The sequence shown here is derived from an EMBL/GenBank/DDBJ whole genome shotgun (WGS) entry which is preliminary data.</text>
</comment>
<evidence type="ECO:0000256" key="8">
    <source>
        <dbReference type="ARBA" id="ARBA00022840"/>
    </source>
</evidence>
<keyword evidence="4 17" id="KW-0547">Nucleotide-binding</keyword>
<dbReference type="Pfam" id="PF13307">
    <property type="entry name" value="Helicase_C_2"/>
    <property type="match status" value="1"/>
</dbReference>
<dbReference type="OrthoDB" id="19182at2759"/>
<dbReference type="AlphaFoldDB" id="A0A9Q1H3C5"/>
<evidence type="ECO:0000256" key="9">
    <source>
        <dbReference type="ARBA" id="ARBA00023004"/>
    </source>
</evidence>